<dbReference type="InterPro" id="IPR018062">
    <property type="entry name" value="HTH_AraC-typ_CS"/>
</dbReference>
<feature type="transmembrane region" description="Helical" evidence="4">
    <location>
        <begin position="20"/>
        <end position="40"/>
    </location>
</feature>
<dbReference type="InterPro" id="IPR020449">
    <property type="entry name" value="Tscrpt_reg_AraC-type_HTH"/>
</dbReference>
<dbReference type="GO" id="GO:0043565">
    <property type="term" value="F:sequence-specific DNA binding"/>
    <property type="evidence" value="ECO:0007669"/>
    <property type="project" value="InterPro"/>
</dbReference>
<protein>
    <submittedName>
        <fullName evidence="6">Helix-turn-helix domain-containing protein</fullName>
    </submittedName>
</protein>
<dbReference type="PANTHER" id="PTHR43280">
    <property type="entry name" value="ARAC-FAMILY TRANSCRIPTIONAL REGULATOR"/>
    <property type="match status" value="1"/>
</dbReference>
<dbReference type="InterPro" id="IPR018060">
    <property type="entry name" value="HTH_AraC"/>
</dbReference>
<keyword evidence="7" id="KW-1185">Reference proteome</keyword>
<evidence type="ECO:0000256" key="4">
    <source>
        <dbReference type="SAM" id="Phobius"/>
    </source>
</evidence>
<dbReference type="SUPFAM" id="SSF46689">
    <property type="entry name" value="Homeodomain-like"/>
    <property type="match status" value="2"/>
</dbReference>
<evidence type="ECO:0000313" key="6">
    <source>
        <dbReference type="EMBL" id="RKN74869.1"/>
    </source>
</evidence>
<dbReference type="PRINTS" id="PR00032">
    <property type="entry name" value="HTHARAC"/>
</dbReference>
<dbReference type="EMBL" id="RBAH01000024">
    <property type="protein sequence ID" value="RKN74869.1"/>
    <property type="molecule type" value="Genomic_DNA"/>
</dbReference>
<dbReference type="RefSeq" id="WP_120750316.1">
    <property type="nucleotide sequence ID" value="NZ_RBAH01000024.1"/>
</dbReference>
<dbReference type="Proteomes" id="UP000282311">
    <property type="component" value="Unassembled WGS sequence"/>
</dbReference>
<accession>A0A3B0BRM3</accession>
<organism evidence="6 7">
    <name type="scientific">Paenibacillus ginsengarvi</name>
    <dbReference type="NCBI Taxonomy" id="400777"/>
    <lineage>
        <taxon>Bacteria</taxon>
        <taxon>Bacillati</taxon>
        <taxon>Bacillota</taxon>
        <taxon>Bacilli</taxon>
        <taxon>Bacillales</taxon>
        <taxon>Paenibacillaceae</taxon>
        <taxon>Paenibacillus</taxon>
    </lineage>
</organism>
<keyword evidence="4" id="KW-0472">Membrane</keyword>
<keyword evidence="4" id="KW-1133">Transmembrane helix</keyword>
<dbReference type="AlphaFoldDB" id="A0A3B0BRM3"/>
<dbReference type="PROSITE" id="PS01124">
    <property type="entry name" value="HTH_ARAC_FAMILY_2"/>
    <property type="match status" value="1"/>
</dbReference>
<comment type="caution">
    <text evidence="6">The sequence shown here is derived from an EMBL/GenBank/DDBJ whole genome shotgun (WGS) entry which is preliminary data.</text>
</comment>
<dbReference type="Pfam" id="PF12833">
    <property type="entry name" value="HTH_18"/>
    <property type="match status" value="1"/>
</dbReference>
<evidence type="ECO:0000256" key="3">
    <source>
        <dbReference type="ARBA" id="ARBA00023163"/>
    </source>
</evidence>
<dbReference type="GO" id="GO:0003700">
    <property type="term" value="F:DNA-binding transcription factor activity"/>
    <property type="evidence" value="ECO:0007669"/>
    <property type="project" value="InterPro"/>
</dbReference>
<evidence type="ECO:0000256" key="1">
    <source>
        <dbReference type="ARBA" id="ARBA00023015"/>
    </source>
</evidence>
<evidence type="ECO:0000256" key="2">
    <source>
        <dbReference type="ARBA" id="ARBA00023125"/>
    </source>
</evidence>
<reference evidence="6 7" key="1">
    <citation type="journal article" date="2007" name="Int. J. Syst. Evol. Microbiol.">
        <title>Paenibacillus ginsengarvi sp. nov., isolated from soil from ginseng cultivation.</title>
        <authorList>
            <person name="Yoon M.H."/>
            <person name="Ten L.N."/>
            <person name="Im W.T."/>
        </authorList>
    </citation>
    <scope>NUCLEOTIDE SEQUENCE [LARGE SCALE GENOMIC DNA]</scope>
    <source>
        <strain evidence="6 7">KCTC 13059</strain>
    </source>
</reference>
<keyword evidence="1" id="KW-0805">Transcription regulation</keyword>
<feature type="domain" description="HTH araC/xylS-type" evidence="5">
    <location>
        <begin position="650"/>
        <end position="748"/>
    </location>
</feature>
<dbReference type="Gene3D" id="1.10.10.60">
    <property type="entry name" value="Homeodomain-like"/>
    <property type="match status" value="2"/>
</dbReference>
<keyword evidence="2" id="KW-0238">DNA-binding</keyword>
<sequence length="759" mass="86828">MRINRFLKWKWNSLFAKLLTSFLAMIVLFVSFHLLSLTFFKTNIRQEIIRYNTLGLDKTVDGYEKHFSLIQNDLLQMTFNEVLNAMAKPNAPYDYGAVASVLRQIQNMTNNSFLYLNNLIVYMPNQPYAIEKNGTSNVSDLFITNFASAAYSQSFWVKQAKEKYAFRVLPADSFHRVENTGLENDLGRMFPVVSKRVSDNNPFLLIALIDSAQLFERFHFSINDSFAIMDESGSQLFSQGDAFDVSAAMLPGGEGFTLKDGQYYFYKKGAYSGFTYVNRVPDAYIVSQASRLNAILLSIMAAAVLMGLIVSVILSYRFNNPIQRMIEGMKQSGRPPAIQSGIVEWNWIHETMANMAKSNREMSSDLTAKTSLLKQYGYLRGAKSLYPLNSIRDLSDTDKPFYLLVFQMAFTSQYREMTEETQEKASYFIQEFISLNIADQFADAVTVQAEKNQILTLVFGEEQPNKLFDVLAKLKLVFDRDKAYCQLTVAFHPKLLQASELAGGYEDCRRMLLQRKLTEDMEIVTEQTPYEEDPFLFLPSGPERELAAQLHAGEAEGASAVVRRLLGQMEQKGMNAHQFTLFSKEVASQLIKALLAHQLDVGELMESQSPYSHIQEAQTVADLERVLTSSIEETCRLIREKRDRHDPVKEFVLDYIEKHYNEDLSLETVAEQLQRSRSYLSTYLKEKTGMTFTDYVHDLRIRRAKEMLGGKDVRINEISERIGYQNVNSFIRMFKKICGVTPGEYRRVLIQEGDEPGRS</sequence>
<evidence type="ECO:0000313" key="7">
    <source>
        <dbReference type="Proteomes" id="UP000282311"/>
    </source>
</evidence>
<gene>
    <name evidence="6" type="ORF">D7M11_26700</name>
</gene>
<dbReference type="InterPro" id="IPR009057">
    <property type="entry name" value="Homeodomain-like_sf"/>
</dbReference>
<dbReference type="OrthoDB" id="2647723at2"/>
<evidence type="ECO:0000259" key="5">
    <source>
        <dbReference type="PROSITE" id="PS01124"/>
    </source>
</evidence>
<keyword evidence="3" id="KW-0804">Transcription</keyword>
<dbReference type="PROSITE" id="PS00041">
    <property type="entry name" value="HTH_ARAC_FAMILY_1"/>
    <property type="match status" value="1"/>
</dbReference>
<dbReference type="PANTHER" id="PTHR43280:SF28">
    <property type="entry name" value="HTH-TYPE TRANSCRIPTIONAL ACTIVATOR RHAS"/>
    <property type="match status" value="1"/>
</dbReference>
<dbReference type="SMART" id="SM00342">
    <property type="entry name" value="HTH_ARAC"/>
    <property type="match status" value="1"/>
</dbReference>
<feature type="transmembrane region" description="Helical" evidence="4">
    <location>
        <begin position="294"/>
        <end position="316"/>
    </location>
</feature>
<proteinExistence type="predicted"/>
<keyword evidence="4" id="KW-0812">Transmembrane</keyword>
<name>A0A3B0BRM3_9BACL</name>